<dbReference type="EMBL" id="CP063373">
    <property type="protein sequence ID" value="QOV40773.1"/>
    <property type="molecule type" value="Genomic_DNA"/>
</dbReference>
<keyword evidence="2" id="KW-1185">Reference proteome</keyword>
<dbReference type="AlphaFoldDB" id="A0A7M2SYX8"/>
<accession>A0A7M2SYX8</accession>
<dbReference type="Proteomes" id="UP000594205">
    <property type="component" value="Chromosome"/>
</dbReference>
<name>A0A7M2SYX8_9ACTN</name>
<sequence length="79" mass="8223">MALDAQVAHAGRDRFGPGPDTTSMSALCAAGAARFNCWTANSLSCSSSGSALGYITAVTSVILPSFKRIWTGPDIVWTE</sequence>
<gene>
    <name evidence="1" type="ORF">IM697_21695</name>
</gene>
<organism evidence="1 2">
    <name type="scientific">Streptomyces ferrugineus</name>
    <dbReference type="NCBI Taxonomy" id="1413221"/>
    <lineage>
        <taxon>Bacteria</taxon>
        <taxon>Bacillati</taxon>
        <taxon>Actinomycetota</taxon>
        <taxon>Actinomycetes</taxon>
        <taxon>Kitasatosporales</taxon>
        <taxon>Streptomycetaceae</taxon>
        <taxon>Streptomyces</taxon>
    </lineage>
</organism>
<dbReference type="KEGG" id="sfeu:IM697_21695"/>
<evidence type="ECO:0000313" key="1">
    <source>
        <dbReference type="EMBL" id="QOV40773.1"/>
    </source>
</evidence>
<evidence type="ECO:0000313" key="2">
    <source>
        <dbReference type="Proteomes" id="UP000594205"/>
    </source>
</evidence>
<dbReference type="RefSeq" id="WP_194049355.1">
    <property type="nucleotide sequence ID" value="NZ_CP063373.1"/>
</dbReference>
<protein>
    <submittedName>
        <fullName evidence="1">Uncharacterized protein</fullName>
    </submittedName>
</protein>
<proteinExistence type="predicted"/>
<reference evidence="1 2" key="1">
    <citation type="submission" date="2020-10" db="EMBL/GenBank/DDBJ databases">
        <title>Streptomyces ferrugineus complate genome analysis.</title>
        <authorList>
            <person name="Anwar N."/>
        </authorList>
    </citation>
    <scope>NUCLEOTIDE SEQUENCE [LARGE SCALE GENOMIC DNA]</scope>
    <source>
        <strain evidence="1 2">CCTCC AA2014009</strain>
    </source>
</reference>